<dbReference type="Pfam" id="PF13649">
    <property type="entry name" value="Methyltransf_25"/>
    <property type="match status" value="1"/>
</dbReference>
<evidence type="ECO:0000313" key="7">
    <source>
        <dbReference type="EMBL" id="MFC4753677.1"/>
    </source>
</evidence>
<comment type="caution">
    <text evidence="7">The sequence shown here is derived from an EMBL/GenBank/DDBJ whole genome shotgun (WGS) entry which is preliminary data.</text>
</comment>
<evidence type="ECO:0000259" key="5">
    <source>
        <dbReference type="Pfam" id="PF07992"/>
    </source>
</evidence>
<reference evidence="8" key="1">
    <citation type="journal article" date="2019" name="Int. J. Syst. Evol. Microbiol.">
        <title>The Global Catalogue of Microorganisms (GCM) 10K type strain sequencing project: providing services to taxonomists for standard genome sequencing and annotation.</title>
        <authorList>
            <consortium name="The Broad Institute Genomics Platform"/>
            <consortium name="The Broad Institute Genome Sequencing Center for Infectious Disease"/>
            <person name="Wu L."/>
            <person name="Ma J."/>
        </authorList>
    </citation>
    <scope>NUCLEOTIDE SEQUENCE [LARGE SCALE GENOMIC DNA]</scope>
    <source>
        <strain evidence="8">JCM 11882</strain>
    </source>
</reference>
<feature type="domain" description="FAD/NAD(P)-binding" evidence="5">
    <location>
        <begin position="38"/>
        <end position="323"/>
    </location>
</feature>
<keyword evidence="7" id="KW-0489">Methyltransferase</keyword>
<name>A0ABV9PKN1_9ACTN</name>
<dbReference type="SUPFAM" id="SSF53335">
    <property type="entry name" value="S-adenosyl-L-methionine-dependent methyltransferases"/>
    <property type="match status" value="1"/>
</dbReference>
<dbReference type="InterPro" id="IPR041698">
    <property type="entry name" value="Methyltransf_25"/>
</dbReference>
<evidence type="ECO:0000256" key="4">
    <source>
        <dbReference type="SAM" id="MobiDB-lite"/>
    </source>
</evidence>
<organism evidence="7 8">
    <name type="scientific">Dietzia aurantiaca</name>
    <dbReference type="NCBI Taxonomy" id="983873"/>
    <lineage>
        <taxon>Bacteria</taxon>
        <taxon>Bacillati</taxon>
        <taxon>Actinomycetota</taxon>
        <taxon>Actinomycetes</taxon>
        <taxon>Mycobacteriales</taxon>
        <taxon>Dietziaceae</taxon>
        <taxon>Dietzia</taxon>
    </lineage>
</organism>
<gene>
    <name evidence="7" type="ORF">ACFO7U_02640</name>
</gene>
<dbReference type="InterPro" id="IPR050097">
    <property type="entry name" value="Ferredoxin-NADP_redctase_2"/>
</dbReference>
<keyword evidence="1" id="KW-0285">Flavoprotein</keyword>
<comment type="catalytic activity">
    <reaction evidence="3">
        <text>[thioredoxin]-dithiol + NADP(+) = [thioredoxin]-disulfide + NADPH + H(+)</text>
        <dbReference type="Rhea" id="RHEA:20345"/>
        <dbReference type="Rhea" id="RHEA-COMP:10698"/>
        <dbReference type="Rhea" id="RHEA-COMP:10700"/>
        <dbReference type="ChEBI" id="CHEBI:15378"/>
        <dbReference type="ChEBI" id="CHEBI:29950"/>
        <dbReference type="ChEBI" id="CHEBI:50058"/>
        <dbReference type="ChEBI" id="CHEBI:57783"/>
        <dbReference type="ChEBI" id="CHEBI:58349"/>
        <dbReference type="EC" id="1.8.1.9"/>
    </reaction>
</comment>
<dbReference type="Proteomes" id="UP001595836">
    <property type="component" value="Unassembled WGS sequence"/>
</dbReference>
<dbReference type="PRINTS" id="PR00469">
    <property type="entry name" value="PNDRDTASEII"/>
</dbReference>
<evidence type="ECO:0000313" key="8">
    <source>
        <dbReference type="Proteomes" id="UP001595836"/>
    </source>
</evidence>
<dbReference type="EMBL" id="JBHSHP010000008">
    <property type="protein sequence ID" value="MFC4753677.1"/>
    <property type="molecule type" value="Genomic_DNA"/>
</dbReference>
<dbReference type="CDD" id="cd02440">
    <property type="entry name" value="AdoMet_MTases"/>
    <property type="match status" value="1"/>
</dbReference>
<dbReference type="Gene3D" id="3.40.50.150">
    <property type="entry name" value="Vaccinia Virus protein VP39"/>
    <property type="match status" value="1"/>
</dbReference>
<evidence type="ECO:0000256" key="3">
    <source>
        <dbReference type="ARBA" id="ARBA00048132"/>
    </source>
</evidence>
<evidence type="ECO:0000256" key="2">
    <source>
        <dbReference type="ARBA" id="ARBA00023002"/>
    </source>
</evidence>
<evidence type="ECO:0000256" key="1">
    <source>
        <dbReference type="ARBA" id="ARBA00022630"/>
    </source>
</evidence>
<protein>
    <submittedName>
        <fullName evidence="7">Bifunctional NAD(P)/FAD-dependent oxidoreductase/class I SAM-dependent methyltransferase</fullName>
    </submittedName>
</protein>
<dbReference type="GO" id="GO:0032259">
    <property type="term" value="P:methylation"/>
    <property type="evidence" value="ECO:0007669"/>
    <property type="project" value="UniProtKB-KW"/>
</dbReference>
<dbReference type="PANTHER" id="PTHR48105">
    <property type="entry name" value="THIOREDOXIN REDUCTASE 1-RELATED-RELATED"/>
    <property type="match status" value="1"/>
</dbReference>
<dbReference type="SUPFAM" id="SSF51905">
    <property type="entry name" value="FAD/NAD(P)-binding domain"/>
    <property type="match status" value="1"/>
</dbReference>
<keyword evidence="2" id="KW-0560">Oxidoreductase</keyword>
<dbReference type="RefSeq" id="WP_344988138.1">
    <property type="nucleotide sequence ID" value="NZ_BAABCD010000005.1"/>
</dbReference>
<feature type="domain" description="Methyltransferase" evidence="6">
    <location>
        <begin position="396"/>
        <end position="490"/>
    </location>
</feature>
<accession>A0ABV9PKN1</accession>
<sequence>MSEIRKSTDPGRRDTDGAAHTHEDPTHQDAAAHGDPWDAIVVGGGAAGLSAALMLGRARRRVLVVDAGQPRNRFAAHMHGVLGDDGTDPAELLRRGRSELAAYDVTIRPGTVTGVENNDPDDDEAGLTVRFADAAPASARALVLATGMTDGLPDIPGIREFWGSGVLHCPYCHGWEVRGRRLAVLGTSEMSLHQAQLVRQWSDDLIFFTAALGEIDPDVAARLRSRGVELVDTPVAEVLSRAGQLSGVRLADGSEVELDAIFVASQALPQDDVVAHFELERATNPMGSFLTTDMTGKTSHPRIWAVGNVANPGATVPVSMAAGAMAGGMVNMALVTEEFDRAVRTVSDPAASTPSPAAPSPAEHWESRYAGDEVRWSGDVNAGTASVVSTLEAGDVLELGCGEGGDAVWLAEQGWRVTAVDISPTATARGAEVAAARGVSADINWVTHDLTTWETDQRFDLVTASFFHSEVELQRIEILRRAAGYLRPGGLLLLVTHVFESDDDIPPWGRDASRERADAVGHGHGHGHGHAVHTMPTPAEELEELALDPALWDVVTQEIRPREVTSPDGTQTATIKDGVLLLRHRA</sequence>
<evidence type="ECO:0000259" key="6">
    <source>
        <dbReference type="Pfam" id="PF13649"/>
    </source>
</evidence>
<proteinExistence type="predicted"/>
<dbReference type="InterPro" id="IPR036188">
    <property type="entry name" value="FAD/NAD-bd_sf"/>
</dbReference>
<dbReference type="Gene3D" id="3.50.50.60">
    <property type="entry name" value="FAD/NAD(P)-binding domain"/>
    <property type="match status" value="2"/>
</dbReference>
<keyword evidence="8" id="KW-1185">Reference proteome</keyword>
<dbReference type="GO" id="GO:0008168">
    <property type="term" value="F:methyltransferase activity"/>
    <property type="evidence" value="ECO:0007669"/>
    <property type="project" value="UniProtKB-KW"/>
</dbReference>
<feature type="region of interest" description="Disordered" evidence="4">
    <location>
        <begin position="1"/>
        <end position="33"/>
    </location>
</feature>
<dbReference type="PRINTS" id="PR00368">
    <property type="entry name" value="FADPNR"/>
</dbReference>
<dbReference type="InterPro" id="IPR029063">
    <property type="entry name" value="SAM-dependent_MTases_sf"/>
</dbReference>
<dbReference type="Pfam" id="PF07992">
    <property type="entry name" value="Pyr_redox_2"/>
    <property type="match status" value="1"/>
</dbReference>
<dbReference type="InterPro" id="IPR023753">
    <property type="entry name" value="FAD/NAD-binding_dom"/>
</dbReference>
<keyword evidence="7" id="KW-0808">Transferase</keyword>